<feature type="compositionally biased region" description="Basic residues" evidence="1">
    <location>
        <begin position="124"/>
        <end position="133"/>
    </location>
</feature>
<proteinExistence type="predicted"/>
<comment type="caution">
    <text evidence="2">The sequence shown here is derived from an EMBL/GenBank/DDBJ whole genome shotgun (WGS) entry which is preliminary data.</text>
</comment>
<evidence type="ECO:0000313" key="2">
    <source>
        <dbReference type="EMBL" id="EQD48523.1"/>
    </source>
</evidence>
<protein>
    <submittedName>
        <fullName evidence="2">Uncharacterized protein</fullName>
    </submittedName>
</protein>
<reference evidence="2" key="1">
    <citation type="submission" date="2013-08" db="EMBL/GenBank/DDBJ databases">
        <authorList>
            <person name="Mendez C."/>
            <person name="Richter M."/>
            <person name="Ferrer M."/>
            <person name="Sanchez J."/>
        </authorList>
    </citation>
    <scope>NUCLEOTIDE SEQUENCE</scope>
</reference>
<evidence type="ECO:0000256" key="1">
    <source>
        <dbReference type="SAM" id="MobiDB-lite"/>
    </source>
</evidence>
<organism evidence="2">
    <name type="scientific">mine drainage metagenome</name>
    <dbReference type="NCBI Taxonomy" id="410659"/>
    <lineage>
        <taxon>unclassified sequences</taxon>
        <taxon>metagenomes</taxon>
        <taxon>ecological metagenomes</taxon>
    </lineage>
</organism>
<accession>T0ZVG3</accession>
<dbReference type="Gene3D" id="3.40.50.1380">
    <property type="entry name" value="Methylglyoxal synthase-like domain"/>
    <property type="match status" value="1"/>
</dbReference>
<dbReference type="InterPro" id="IPR036914">
    <property type="entry name" value="MGS-like_dom_sf"/>
</dbReference>
<feature type="region of interest" description="Disordered" evidence="1">
    <location>
        <begin position="65"/>
        <end position="173"/>
    </location>
</feature>
<feature type="compositionally biased region" description="Basic and acidic residues" evidence="1">
    <location>
        <begin position="141"/>
        <end position="157"/>
    </location>
</feature>
<gene>
    <name evidence="2" type="ORF">B1A_14015</name>
</gene>
<dbReference type="SUPFAM" id="SSF52335">
    <property type="entry name" value="Methylglyoxal synthase-like"/>
    <property type="match status" value="1"/>
</dbReference>
<name>T0ZVG3_9ZZZZ</name>
<feature type="non-terminal residue" evidence="2">
    <location>
        <position position="173"/>
    </location>
</feature>
<feature type="non-terminal residue" evidence="2">
    <location>
        <position position="1"/>
    </location>
</feature>
<reference evidence="2" key="2">
    <citation type="journal article" date="2014" name="ISME J.">
        <title>Microbial stratification in low pH oxic and suboxic macroscopic growths along an acid mine drainage.</title>
        <authorList>
            <person name="Mendez-Garcia C."/>
            <person name="Mesa V."/>
            <person name="Sprenger R.R."/>
            <person name="Richter M."/>
            <person name="Diez M.S."/>
            <person name="Solano J."/>
            <person name="Bargiela R."/>
            <person name="Golyshina O.V."/>
            <person name="Manteca A."/>
            <person name="Ramos J.L."/>
            <person name="Gallego J.R."/>
            <person name="Llorente I."/>
            <person name="Martins Dos Santos V.A."/>
            <person name="Jensen O.N."/>
            <person name="Pelaez A.I."/>
            <person name="Sanchez J."/>
            <person name="Ferrer M."/>
        </authorList>
    </citation>
    <scope>NUCLEOTIDE SEQUENCE</scope>
</reference>
<dbReference type="AlphaFoldDB" id="T0ZVG3"/>
<dbReference type="EMBL" id="AUZX01010274">
    <property type="protein sequence ID" value="EQD48523.1"/>
    <property type="molecule type" value="Genomic_DNA"/>
</dbReference>
<sequence length="173" mass="18824">RQVRIARALLSVDDKAGLVDFARALSLHRIELWATGGTHAFDLGGRDPGPCGGGAHGHRLLVRRARQDASPRHSRWGARSPDRGGSSGAGRSQAPLLRSRGRELLSIRAPPYRASGREGSRGVRGYRRCHARSGRCQEPSGRGDRGRSRRLSRDHFRTGNALRGPFGRDPAPS</sequence>